<dbReference type="InterPro" id="IPR023365">
    <property type="entry name" value="Sortase_dom-sf"/>
</dbReference>
<dbReference type="RefSeq" id="WP_127741305.1">
    <property type="nucleotide sequence ID" value="NZ_RZTZ01000014.1"/>
</dbReference>
<evidence type="ECO:0000313" key="4">
    <source>
        <dbReference type="EMBL" id="RVT57972.1"/>
    </source>
</evidence>
<proteinExistence type="predicted"/>
<keyword evidence="1" id="KW-0378">Hydrolase</keyword>
<feature type="active site" description="Acyl-thioester intermediate" evidence="2">
    <location>
        <position position="168"/>
    </location>
</feature>
<evidence type="ECO:0000256" key="3">
    <source>
        <dbReference type="SAM" id="Phobius"/>
    </source>
</evidence>
<dbReference type="Pfam" id="PF04203">
    <property type="entry name" value="Sortase"/>
    <property type="match status" value="1"/>
</dbReference>
<dbReference type="SUPFAM" id="SSF63817">
    <property type="entry name" value="Sortase"/>
    <property type="match status" value="1"/>
</dbReference>
<name>A0A437K581_9BACI</name>
<comment type="caution">
    <text evidence="4">The sequence shown here is derived from an EMBL/GenBank/DDBJ whole genome shotgun (WGS) entry which is preliminary data.</text>
</comment>
<organism evidence="4 5">
    <name type="scientific">Niallia taxi</name>
    <dbReference type="NCBI Taxonomy" id="2499688"/>
    <lineage>
        <taxon>Bacteria</taxon>
        <taxon>Bacillati</taxon>
        <taxon>Bacillota</taxon>
        <taxon>Bacilli</taxon>
        <taxon>Bacillales</taxon>
        <taxon>Bacillaceae</taxon>
        <taxon>Niallia</taxon>
    </lineage>
</organism>
<sequence length="196" mass="21219">MKSKTITLSVCAYTLIVVGMVFVISNSVHLVNANKPLSSVIANVTKELSSSTAKSTSPQEGDWFGILIAPKQNKEVTIFEGTNSSTLAKGAGHFSGSANPGESNNTVISGHRDTYFRFLKDVAKNDRIILQTSSGTFTYKIRKTEVVSASAENIVTPKSRPVLTLTTCYPFYFIGDAPERFIVTADLINKDMSAAR</sequence>
<gene>
    <name evidence="4" type="ORF">EM808_23245</name>
</gene>
<dbReference type="EMBL" id="RZTZ01000014">
    <property type="protein sequence ID" value="RVT57972.1"/>
    <property type="molecule type" value="Genomic_DNA"/>
</dbReference>
<keyword evidence="5" id="KW-1185">Reference proteome</keyword>
<dbReference type="CDD" id="cd05828">
    <property type="entry name" value="Sortase_D_1"/>
    <property type="match status" value="1"/>
</dbReference>
<keyword evidence="3" id="KW-0812">Transmembrane</keyword>
<dbReference type="NCBIfam" id="TIGR01076">
    <property type="entry name" value="sortase_fam"/>
    <property type="match status" value="1"/>
</dbReference>
<dbReference type="InterPro" id="IPR041999">
    <property type="entry name" value="Sortase_D_1"/>
</dbReference>
<keyword evidence="3" id="KW-1133">Transmembrane helix</keyword>
<protein>
    <submittedName>
        <fullName evidence="4">Class D sortase</fullName>
    </submittedName>
</protein>
<reference evidence="4 5" key="1">
    <citation type="submission" date="2019-01" db="EMBL/GenBank/DDBJ databases">
        <title>Bacillus sp. M5HDSG1-1, whole genome shotgun sequence.</title>
        <authorList>
            <person name="Tuo L."/>
        </authorList>
    </citation>
    <scope>NUCLEOTIDE SEQUENCE [LARGE SCALE GENOMIC DNA]</scope>
    <source>
        <strain evidence="4 5">M5HDSG1-1</strain>
    </source>
</reference>
<dbReference type="Proteomes" id="UP000288024">
    <property type="component" value="Unassembled WGS sequence"/>
</dbReference>
<dbReference type="InterPro" id="IPR005754">
    <property type="entry name" value="Sortase"/>
</dbReference>
<feature type="active site" description="Proton donor/acceptor" evidence="2">
    <location>
        <position position="111"/>
    </location>
</feature>
<dbReference type="Gene3D" id="2.40.260.10">
    <property type="entry name" value="Sortase"/>
    <property type="match status" value="1"/>
</dbReference>
<dbReference type="GO" id="GO:0016787">
    <property type="term" value="F:hydrolase activity"/>
    <property type="evidence" value="ECO:0007669"/>
    <property type="project" value="UniProtKB-KW"/>
</dbReference>
<dbReference type="AlphaFoldDB" id="A0A437K581"/>
<keyword evidence="3" id="KW-0472">Membrane</keyword>
<evidence type="ECO:0000313" key="5">
    <source>
        <dbReference type="Proteomes" id="UP000288024"/>
    </source>
</evidence>
<accession>A0A437K581</accession>
<evidence type="ECO:0000256" key="1">
    <source>
        <dbReference type="ARBA" id="ARBA00022801"/>
    </source>
</evidence>
<feature type="transmembrane region" description="Helical" evidence="3">
    <location>
        <begin position="6"/>
        <end position="25"/>
    </location>
</feature>
<evidence type="ECO:0000256" key="2">
    <source>
        <dbReference type="PIRSR" id="PIRSR605754-1"/>
    </source>
</evidence>